<feature type="domain" description="SEC7" evidence="6">
    <location>
        <begin position="117"/>
        <end position="250"/>
    </location>
</feature>
<organism evidence="7 8">
    <name type="scientific">Ranitomeya imitator</name>
    <name type="common">mimic poison frog</name>
    <dbReference type="NCBI Taxonomy" id="111125"/>
    <lineage>
        <taxon>Eukaryota</taxon>
        <taxon>Metazoa</taxon>
        <taxon>Chordata</taxon>
        <taxon>Craniata</taxon>
        <taxon>Vertebrata</taxon>
        <taxon>Euteleostomi</taxon>
        <taxon>Amphibia</taxon>
        <taxon>Batrachia</taxon>
        <taxon>Anura</taxon>
        <taxon>Neobatrachia</taxon>
        <taxon>Hyloidea</taxon>
        <taxon>Dendrobatidae</taxon>
        <taxon>Dendrobatinae</taxon>
        <taxon>Ranitomeya</taxon>
    </lineage>
</organism>
<evidence type="ECO:0000256" key="1">
    <source>
        <dbReference type="ARBA" id="ARBA00004496"/>
    </source>
</evidence>
<name>A0ABN9L381_9NEOB</name>
<dbReference type="EMBL" id="CAUEEQ010008241">
    <property type="protein sequence ID" value="CAJ0932041.1"/>
    <property type="molecule type" value="Genomic_DNA"/>
</dbReference>
<dbReference type="SMART" id="SM00222">
    <property type="entry name" value="Sec7"/>
    <property type="match status" value="1"/>
</dbReference>
<dbReference type="SUPFAM" id="SSF48425">
    <property type="entry name" value="Sec7 domain"/>
    <property type="match status" value="1"/>
</dbReference>
<dbReference type="PANTHER" id="PTHR10663">
    <property type="entry name" value="GUANYL-NUCLEOTIDE EXCHANGE FACTOR"/>
    <property type="match status" value="1"/>
</dbReference>
<evidence type="ECO:0000256" key="5">
    <source>
        <dbReference type="ARBA" id="ARBA00023054"/>
    </source>
</evidence>
<evidence type="ECO:0000313" key="8">
    <source>
        <dbReference type="Proteomes" id="UP001176940"/>
    </source>
</evidence>
<dbReference type="Gene3D" id="2.30.29.30">
    <property type="entry name" value="Pleckstrin-homology domain (PH domain)/Phosphotyrosine-binding domain (PTB)"/>
    <property type="match status" value="1"/>
</dbReference>
<dbReference type="SUPFAM" id="SSF50729">
    <property type="entry name" value="PH domain-like"/>
    <property type="match status" value="1"/>
</dbReference>
<dbReference type="CDD" id="cd00171">
    <property type="entry name" value="Sec7"/>
    <property type="match status" value="1"/>
</dbReference>
<gene>
    <name evidence="7" type="ORF">RIMI_LOCUS4955653</name>
</gene>
<comment type="similarity">
    <text evidence="2">Belongs to the BRAG family.</text>
</comment>
<dbReference type="PROSITE" id="PS00652">
    <property type="entry name" value="TNFR_NGFR_1"/>
    <property type="match status" value="1"/>
</dbReference>
<evidence type="ECO:0000313" key="7">
    <source>
        <dbReference type="EMBL" id="CAJ0932041.1"/>
    </source>
</evidence>
<proteinExistence type="inferred from homology"/>
<keyword evidence="5" id="KW-0175">Coiled coil</keyword>
<dbReference type="InterPro" id="IPR035999">
    <property type="entry name" value="Sec7_dom_sf"/>
</dbReference>
<dbReference type="InterPro" id="IPR011993">
    <property type="entry name" value="PH-like_dom_sf"/>
</dbReference>
<comment type="caution">
    <text evidence="7">The sequence shown here is derived from an EMBL/GenBank/DDBJ whole genome shotgun (WGS) entry which is preliminary data.</text>
</comment>
<evidence type="ECO:0000259" key="6">
    <source>
        <dbReference type="PROSITE" id="PS50190"/>
    </source>
</evidence>
<dbReference type="Pfam" id="PF01369">
    <property type="entry name" value="Sec7"/>
    <property type="match status" value="1"/>
</dbReference>
<evidence type="ECO:0000256" key="3">
    <source>
        <dbReference type="ARBA" id="ARBA00022490"/>
    </source>
</evidence>
<sequence length="554" mass="62785">MDNTSLWNLCPVHVRSVYRPCAICVPSVYRTCTVRVPSVCRPCAICVPSVYRTCTVRVPSVCPLCTVRVPSVCRLCTVRVPYVYRPCAIRVPSVCHLCAVRVPSVYRTCTVRVPSVYPGRLNNAIVLLSSSCVVDEMDFSAMELDEALRKFQAHIRVQGEAQKVERLIEAFSQRYCICNPGVVRQFRNPDTIFILAFAIILLNTDMYSPNVKPERKMKLEDFVKNLRGVDDGEDIPREMLIGIYERIRKRELKTNEDHVSQVQKVEKLIVGKKPNKRSDPYTTDLAVLPLHVRFVRRMGSDAITRAPGRASADTAGTALAREVLSLPHRRLVCYCRLFEVPDPNKPQKLGLHQREIFLFNDLLVVTKIFQKKKNSVTYSFRQSFSLYGMQVMLFENQCDVEGEKDWNVGIPKANPFIPGRDYPNGIRLTSAIPGADIKVLINFNAPNPQDRKKFTDDLRESIAEVQEMEKYRIESELEKQKGVVRPSMSQCSSLKKESGNGTLNRTCLDDSYATGEGLKRSALSSSLRDLSEAGKNDSRIPGYELNIHKYVYSI</sequence>
<dbReference type="PROSITE" id="PS50190">
    <property type="entry name" value="SEC7"/>
    <property type="match status" value="1"/>
</dbReference>
<reference evidence="7" key="1">
    <citation type="submission" date="2023-07" db="EMBL/GenBank/DDBJ databases">
        <authorList>
            <person name="Stuckert A."/>
        </authorList>
    </citation>
    <scope>NUCLEOTIDE SEQUENCE</scope>
</reference>
<dbReference type="InterPro" id="IPR033742">
    <property type="entry name" value="IQSEC_PH"/>
</dbReference>
<evidence type="ECO:0000256" key="2">
    <source>
        <dbReference type="ARBA" id="ARBA00006248"/>
    </source>
</evidence>
<dbReference type="InterPro" id="IPR001368">
    <property type="entry name" value="TNFR/NGFR_Cys_rich_reg"/>
</dbReference>
<dbReference type="Proteomes" id="UP001176940">
    <property type="component" value="Unassembled WGS sequence"/>
</dbReference>
<keyword evidence="8" id="KW-1185">Reference proteome</keyword>
<dbReference type="Gene3D" id="1.10.1000.11">
    <property type="entry name" value="Arf Nucleotide-binding Site Opener,domain 2"/>
    <property type="match status" value="1"/>
</dbReference>
<comment type="subcellular location">
    <subcellularLocation>
        <location evidence="1">Cytoplasm</location>
    </subcellularLocation>
</comment>
<dbReference type="InterPro" id="IPR000904">
    <property type="entry name" value="Sec7_dom"/>
</dbReference>
<dbReference type="PANTHER" id="PTHR10663:SF327">
    <property type="entry name" value="IQ MOTIF AND SEC7 DOMAIN-CONTAINING PROTEIN 1"/>
    <property type="match status" value="1"/>
</dbReference>
<keyword evidence="3" id="KW-0963">Cytoplasm</keyword>
<evidence type="ECO:0000256" key="4">
    <source>
        <dbReference type="ARBA" id="ARBA00022553"/>
    </source>
</evidence>
<protein>
    <recommendedName>
        <fullName evidence="6">SEC7 domain-containing protein</fullName>
    </recommendedName>
</protein>
<keyword evidence="4" id="KW-0597">Phosphoprotein</keyword>
<accession>A0ABN9L381</accession>
<dbReference type="InterPro" id="IPR023394">
    <property type="entry name" value="Sec7_C_sf"/>
</dbReference>
<dbReference type="Pfam" id="PF16453">
    <property type="entry name" value="IQ_SEC7_PH"/>
    <property type="match status" value="1"/>
</dbReference>
<dbReference type="CDD" id="cd13318">
    <property type="entry name" value="PH_IQSEC"/>
    <property type="match status" value="1"/>
</dbReference>